<evidence type="ECO:0000256" key="3">
    <source>
        <dbReference type="SAM" id="Phobius"/>
    </source>
</evidence>
<keyword evidence="3" id="KW-0812">Transmembrane</keyword>
<evidence type="ECO:0000256" key="2">
    <source>
        <dbReference type="SAM" id="MobiDB-lite"/>
    </source>
</evidence>
<feature type="transmembrane region" description="Helical" evidence="3">
    <location>
        <begin position="303"/>
        <end position="321"/>
    </location>
</feature>
<accession>A0A370GWZ7</accession>
<feature type="transmembrane region" description="Helical" evidence="3">
    <location>
        <begin position="269"/>
        <end position="291"/>
    </location>
</feature>
<feature type="compositionally biased region" description="Basic and acidic residues" evidence="2">
    <location>
        <begin position="460"/>
        <end position="470"/>
    </location>
</feature>
<dbReference type="GO" id="GO:0022857">
    <property type="term" value="F:transmembrane transporter activity"/>
    <property type="evidence" value="ECO:0007669"/>
    <property type="project" value="InterPro"/>
</dbReference>
<evidence type="ECO:0000313" key="6">
    <source>
        <dbReference type="Proteomes" id="UP000255355"/>
    </source>
</evidence>
<protein>
    <submittedName>
        <fullName evidence="5">Uncharacterized membrane protein YjjP (DUF1212 family)</fullName>
    </submittedName>
</protein>
<feature type="transmembrane region" description="Helical" evidence="3">
    <location>
        <begin position="204"/>
        <end position="224"/>
    </location>
</feature>
<name>A0A370GWZ7_9NOCA</name>
<feature type="transmembrane region" description="Helical" evidence="3">
    <location>
        <begin position="353"/>
        <end position="371"/>
    </location>
</feature>
<reference evidence="5 6" key="1">
    <citation type="submission" date="2018-07" db="EMBL/GenBank/DDBJ databases">
        <title>Genomic Encyclopedia of Type Strains, Phase IV (KMG-IV): sequencing the most valuable type-strain genomes for metagenomic binning, comparative biology and taxonomic classification.</title>
        <authorList>
            <person name="Goeker M."/>
        </authorList>
    </citation>
    <scope>NUCLEOTIDE SEQUENCE [LARGE SCALE GENOMIC DNA]</scope>
    <source>
        <strain evidence="5 6">DSM 44952</strain>
    </source>
</reference>
<dbReference type="PANTHER" id="PTHR31082:SF4">
    <property type="entry name" value="PHEROMONE-REGULATED MEMBRANE PROTEIN 10"/>
    <property type="match status" value="1"/>
</dbReference>
<organism evidence="5 6">
    <name type="scientific">Nocardia mexicana</name>
    <dbReference type="NCBI Taxonomy" id="279262"/>
    <lineage>
        <taxon>Bacteria</taxon>
        <taxon>Bacillati</taxon>
        <taxon>Actinomycetota</taxon>
        <taxon>Actinomycetes</taxon>
        <taxon>Mycobacteriales</taxon>
        <taxon>Nocardiaceae</taxon>
        <taxon>Nocardia</taxon>
    </lineage>
</organism>
<dbReference type="EMBL" id="QQAZ01000008">
    <property type="protein sequence ID" value="RDI48187.1"/>
    <property type="molecule type" value="Genomic_DNA"/>
</dbReference>
<evidence type="ECO:0000259" key="4">
    <source>
        <dbReference type="Pfam" id="PF06738"/>
    </source>
</evidence>
<evidence type="ECO:0000256" key="1">
    <source>
        <dbReference type="ARBA" id="ARBA00034125"/>
    </source>
</evidence>
<feature type="transmembrane region" description="Helical" evidence="3">
    <location>
        <begin position="383"/>
        <end position="401"/>
    </location>
</feature>
<feature type="transmembrane region" description="Helical" evidence="3">
    <location>
        <begin position="236"/>
        <end position="257"/>
    </location>
</feature>
<dbReference type="InterPro" id="IPR051361">
    <property type="entry name" value="ThrE/Ser_Exporter"/>
</dbReference>
<proteinExistence type="inferred from homology"/>
<comment type="caution">
    <text evidence="5">The sequence shown here is derived from an EMBL/GenBank/DDBJ whole genome shotgun (WGS) entry which is preliminary data.</text>
</comment>
<keyword evidence="3" id="KW-1133">Transmembrane helix</keyword>
<dbReference type="Pfam" id="PF06738">
    <property type="entry name" value="ThrE"/>
    <property type="match status" value="2"/>
</dbReference>
<dbReference type="OrthoDB" id="235893at2"/>
<feature type="compositionally biased region" description="Basic and acidic residues" evidence="2">
    <location>
        <begin position="23"/>
        <end position="33"/>
    </location>
</feature>
<keyword evidence="6" id="KW-1185">Reference proteome</keyword>
<dbReference type="AlphaFoldDB" id="A0A370GWZ7"/>
<feature type="domain" description="Threonine/serine exporter-like N-terminal" evidence="4">
    <location>
        <begin position="326"/>
        <end position="435"/>
    </location>
</feature>
<keyword evidence="3" id="KW-0472">Membrane</keyword>
<dbReference type="InterPro" id="IPR010619">
    <property type="entry name" value="ThrE-like_N"/>
</dbReference>
<evidence type="ECO:0000313" key="5">
    <source>
        <dbReference type="EMBL" id="RDI48187.1"/>
    </source>
</evidence>
<feature type="region of interest" description="Disordered" evidence="2">
    <location>
        <begin position="455"/>
        <end position="477"/>
    </location>
</feature>
<dbReference type="PANTHER" id="PTHR31082">
    <property type="entry name" value="PHEROMONE-REGULATED MEMBRANE PROTEIN 10"/>
    <property type="match status" value="1"/>
</dbReference>
<feature type="domain" description="Threonine/serine exporter-like N-terminal" evidence="4">
    <location>
        <begin position="50"/>
        <end position="289"/>
    </location>
</feature>
<feature type="region of interest" description="Disordered" evidence="2">
    <location>
        <begin position="21"/>
        <end position="44"/>
    </location>
</feature>
<gene>
    <name evidence="5" type="ORF">DFR68_10815</name>
</gene>
<feature type="compositionally biased region" description="Pro residues" evidence="2">
    <location>
        <begin position="34"/>
        <end position="44"/>
    </location>
</feature>
<comment type="similarity">
    <text evidence="1">Belongs to the ThrE exporter (TC 2.A.79) family.</text>
</comment>
<feature type="transmembrane region" description="Helical" evidence="3">
    <location>
        <begin position="181"/>
        <end position="199"/>
    </location>
</feature>
<feature type="transmembrane region" description="Helical" evidence="3">
    <location>
        <begin position="413"/>
        <end position="437"/>
    </location>
</feature>
<dbReference type="STRING" id="1210089.GCA_001613165_05840"/>
<dbReference type="Proteomes" id="UP000255355">
    <property type="component" value="Unassembled WGS sequence"/>
</dbReference>
<sequence length="477" mass="50757">MDPMHPARRWSSAAARLAGPVREWVRGRDRPHSDAPPPDEPPVPTDLLDLLRRLGVALIGSVETTNRVQVILEELAHRYGYDEVRFFVLPTAVFVRVEDSGGNTYIDLLDADVGTLRLDQIDKLYRLIAKIKRTLPPPAEAIAELEGILDAPPPTAIWLQLLGNVVLTLGLGMMLNPSARALIGYCALGLVVQVLIMLADQFRLLQLALPVAAGATVTLLAFGFPGLLSGGYPTQLIVPAVASLLPGAVLTNGTIELATGSMVAGSSRLVYGINMLFLLAFGILVGLQIIGPNPHKIETVVQLGWWAPVLGVLLIGLGHSWRSSAPPDSILWLLVVLYATYCAQELGKLTGGDLFGAFLGGLAAVPAAYLIQRDRHAPPVQVAFLPAFWMLVPGTIGLTGVSELVTGRDTSGVHVVVTTLLTIMAIALGVMVGSGLVATKRPHLMPMVQKLLPEGTATTRGHETAHRDGVSPDDGQS</sequence>